<dbReference type="AlphaFoldDB" id="A0A2K1K2I9"/>
<keyword evidence="3 6" id="KW-1133">Transmembrane helix</keyword>
<evidence type="ECO:0000256" key="3">
    <source>
        <dbReference type="ARBA" id="ARBA00022989"/>
    </source>
</evidence>
<dbReference type="GO" id="GO:0005783">
    <property type="term" value="C:endoplasmic reticulum"/>
    <property type="evidence" value="ECO:0000318"/>
    <property type="project" value="GO_Central"/>
</dbReference>
<keyword evidence="4 5" id="KW-0472">Membrane</keyword>
<dbReference type="EMBL" id="ABEU02000009">
    <property type="protein sequence ID" value="PNR47998.1"/>
    <property type="molecule type" value="Genomic_DNA"/>
</dbReference>
<keyword evidence="2 5" id="KW-0812">Transmembrane</keyword>
<evidence type="ECO:0000313" key="8">
    <source>
        <dbReference type="EMBL" id="PNR47998.1"/>
    </source>
</evidence>
<dbReference type="GO" id="GO:0005789">
    <property type="term" value="C:endoplasmic reticulum membrane"/>
    <property type="evidence" value="ECO:0007669"/>
    <property type="project" value="UniProtKB-SubCell"/>
</dbReference>
<reference evidence="9" key="3">
    <citation type="submission" date="2020-12" db="UniProtKB">
        <authorList>
            <consortium name="EnsemblPlants"/>
        </authorList>
    </citation>
    <scope>IDENTIFICATION</scope>
</reference>
<evidence type="ECO:0000256" key="5">
    <source>
        <dbReference type="PROSITE-ProRule" id="PRU00205"/>
    </source>
</evidence>
<reference evidence="8 10" key="2">
    <citation type="journal article" date="2018" name="Plant J.">
        <title>The Physcomitrella patens chromosome-scale assembly reveals moss genome structure and evolution.</title>
        <authorList>
            <person name="Lang D."/>
            <person name="Ullrich K.K."/>
            <person name="Murat F."/>
            <person name="Fuchs J."/>
            <person name="Jenkins J."/>
            <person name="Haas F.B."/>
            <person name="Piednoel M."/>
            <person name="Gundlach H."/>
            <person name="Van Bel M."/>
            <person name="Meyberg R."/>
            <person name="Vives C."/>
            <person name="Morata J."/>
            <person name="Symeonidi A."/>
            <person name="Hiss M."/>
            <person name="Muchero W."/>
            <person name="Kamisugi Y."/>
            <person name="Saleh O."/>
            <person name="Blanc G."/>
            <person name="Decker E.L."/>
            <person name="van Gessel N."/>
            <person name="Grimwood J."/>
            <person name="Hayes R.D."/>
            <person name="Graham S.W."/>
            <person name="Gunter L.E."/>
            <person name="McDaniel S.F."/>
            <person name="Hoernstein S.N.W."/>
            <person name="Larsson A."/>
            <person name="Li F.W."/>
            <person name="Perroud P.F."/>
            <person name="Phillips J."/>
            <person name="Ranjan P."/>
            <person name="Rokshar D.S."/>
            <person name="Rothfels C.J."/>
            <person name="Schneider L."/>
            <person name="Shu S."/>
            <person name="Stevenson D.W."/>
            <person name="Thummler F."/>
            <person name="Tillich M."/>
            <person name="Villarreal Aguilar J.C."/>
            <person name="Widiez T."/>
            <person name="Wong G.K."/>
            <person name="Wymore A."/>
            <person name="Zhang Y."/>
            <person name="Zimmer A.D."/>
            <person name="Quatrano R.S."/>
            <person name="Mayer K.F.X."/>
            <person name="Goodstein D."/>
            <person name="Casacuberta J.M."/>
            <person name="Vandepoele K."/>
            <person name="Reski R."/>
            <person name="Cuming A.C."/>
            <person name="Tuskan G.A."/>
            <person name="Maumus F."/>
            <person name="Salse J."/>
            <person name="Schmutz J."/>
            <person name="Rensing S.A."/>
        </authorList>
    </citation>
    <scope>NUCLEOTIDE SEQUENCE [LARGE SCALE GENOMIC DNA]</scope>
    <source>
        <strain evidence="9 10">cv. Gransden 2004</strain>
    </source>
</reference>
<dbReference type="Proteomes" id="UP000006727">
    <property type="component" value="Chromosome 9"/>
</dbReference>
<dbReference type="GO" id="GO:0050291">
    <property type="term" value="F:sphingosine N-acyltransferase activity"/>
    <property type="evidence" value="ECO:0000318"/>
    <property type="project" value="GO_Central"/>
</dbReference>
<dbReference type="InterPro" id="IPR016439">
    <property type="entry name" value="Lag1/Lac1-like"/>
</dbReference>
<organism evidence="8">
    <name type="scientific">Physcomitrium patens</name>
    <name type="common">Spreading-leaved earth moss</name>
    <name type="synonym">Physcomitrella patens</name>
    <dbReference type="NCBI Taxonomy" id="3218"/>
    <lineage>
        <taxon>Eukaryota</taxon>
        <taxon>Viridiplantae</taxon>
        <taxon>Streptophyta</taxon>
        <taxon>Embryophyta</taxon>
        <taxon>Bryophyta</taxon>
        <taxon>Bryophytina</taxon>
        <taxon>Bryopsida</taxon>
        <taxon>Funariidae</taxon>
        <taxon>Funariales</taxon>
        <taxon>Funariaceae</taxon>
        <taxon>Physcomitrium</taxon>
    </lineage>
</organism>
<dbReference type="GeneID" id="112287046"/>
<dbReference type="STRING" id="3218.A0A2K1K2I9"/>
<proteinExistence type="predicted"/>
<dbReference type="EnsemblPlants" id="Pp3c9_8810V3.1">
    <property type="protein sequence ID" value="Pp3c9_8810V3.1"/>
    <property type="gene ID" value="Pp3c9_8810"/>
</dbReference>
<reference evidence="8 10" key="1">
    <citation type="journal article" date="2008" name="Science">
        <title>The Physcomitrella genome reveals evolutionary insights into the conquest of land by plants.</title>
        <authorList>
            <person name="Rensing S."/>
            <person name="Lang D."/>
            <person name="Zimmer A."/>
            <person name="Terry A."/>
            <person name="Salamov A."/>
            <person name="Shapiro H."/>
            <person name="Nishiyama T."/>
            <person name="Perroud P.-F."/>
            <person name="Lindquist E."/>
            <person name="Kamisugi Y."/>
            <person name="Tanahashi T."/>
            <person name="Sakakibara K."/>
            <person name="Fujita T."/>
            <person name="Oishi K."/>
            <person name="Shin-I T."/>
            <person name="Kuroki Y."/>
            <person name="Toyoda A."/>
            <person name="Suzuki Y."/>
            <person name="Hashimoto A."/>
            <person name="Yamaguchi K."/>
            <person name="Sugano A."/>
            <person name="Kohara Y."/>
            <person name="Fujiyama A."/>
            <person name="Anterola A."/>
            <person name="Aoki S."/>
            <person name="Ashton N."/>
            <person name="Barbazuk W.B."/>
            <person name="Barker E."/>
            <person name="Bennetzen J."/>
            <person name="Bezanilla M."/>
            <person name="Blankenship R."/>
            <person name="Cho S.H."/>
            <person name="Dutcher S."/>
            <person name="Estelle M."/>
            <person name="Fawcett J.A."/>
            <person name="Gundlach H."/>
            <person name="Hanada K."/>
            <person name="Heyl A."/>
            <person name="Hicks K.A."/>
            <person name="Hugh J."/>
            <person name="Lohr M."/>
            <person name="Mayer K."/>
            <person name="Melkozernov A."/>
            <person name="Murata T."/>
            <person name="Nelson D."/>
            <person name="Pils B."/>
            <person name="Prigge M."/>
            <person name="Reiss B."/>
            <person name="Renner T."/>
            <person name="Rombauts S."/>
            <person name="Rushton P."/>
            <person name="Sanderfoot A."/>
            <person name="Schween G."/>
            <person name="Shiu S.-H."/>
            <person name="Stueber K."/>
            <person name="Theodoulou F.L."/>
            <person name="Tu H."/>
            <person name="Van de Peer Y."/>
            <person name="Verrier P.J."/>
            <person name="Waters E."/>
            <person name="Wood A."/>
            <person name="Yang L."/>
            <person name="Cove D."/>
            <person name="Cuming A."/>
            <person name="Hasebe M."/>
            <person name="Lucas S."/>
            <person name="Mishler D.B."/>
            <person name="Reski R."/>
            <person name="Grigoriev I."/>
            <person name="Quatrano R.S."/>
            <person name="Boore J.L."/>
        </authorList>
    </citation>
    <scope>NUCLEOTIDE SEQUENCE [LARGE SCALE GENOMIC DNA]</scope>
    <source>
        <strain evidence="9 10">cv. Gransden 2004</strain>
    </source>
</reference>
<feature type="transmembrane region" description="Helical" evidence="6">
    <location>
        <begin position="318"/>
        <end position="339"/>
    </location>
</feature>
<dbReference type="SMART" id="SM00724">
    <property type="entry name" value="TLC"/>
    <property type="match status" value="1"/>
</dbReference>
<evidence type="ECO:0000256" key="6">
    <source>
        <dbReference type="SAM" id="Phobius"/>
    </source>
</evidence>
<evidence type="ECO:0000259" key="7">
    <source>
        <dbReference type="PROSITE" id="PS50922"/>
    </source>
</evidence>
<evidence type="ECO:0000256" key="4">
    <source>
        <dbReference type="ARBA" id="ARBA00023136"/>
    </source>
</evidence>
<dbReference type="OMA" id="KHAVEGP"/>
<feature type="transmembrane region" description="Helical" evidence="6">
    <location>
        <begin position="226"/>
        <end position="250"/>
    </location>
</feature>
<evidence type="ECO:0000256" key="2">
    <source>
        <dbReference type="ARBA" id="ARBA00022692"/>
    </source>
</evidence>
<feature type="transmembrane region" description="Helical" evidence="6">
    <location>
        <begin position="83"/>
        <end position="100"/>
    </location>
</feature>
<dbReference type="PANTHER" id="PTHR12560">
    <property type="entry name" value="LONGEVITY ASSURANCE FACTOR 1 LAG1"/>
    <property type="match status" value="1"/>
</dbReference>
<evidence type="ECO:0000313" key="10">
    <source>
        <dbReference type="Proteomes" id="UP000006727"/>
    </source>
</evidence>
<accession>A0A2K1K2I9</accession>
<dbReference type="PaxDb" id="3218-PP1S24_170V6.1"/>
<protein>
    <recommendedName>
        <fullName evidence="7">TLC domain-containing protein</fullName>
    </recommendedName>
</protein>
<feature type="domain" description="TLC" evidence="7">
    <location>
        <begin position="137"/>
        <end position="350"/>
    </location>
</feature>
<evidence type="ECO:0000256" key="1">
    <source>
        <dbReference type="ARBA" id="ARBA00004477"/>
    </source>
</evidence>
<name>A0A2K1K2I9_PHYPA</name>
<comment type="subcellular location">
    <subcellularLocation>
        <location evidence="1">Endoplasmic reticulum membrane</location>
        <topology evidence="1">Multi-pass membrane protein</topology>
    </subcellularLocation>
</comment>
<feature type="transmembrane region" description="Helical" evidence="6">
    <location>
        <begin position="42"/>
        <end position="63"/>
    </location>
</feature>
<dbReference type="RefSeq" id="XP_024385424.1">
    <property type="nucleotide sequence ID" value="XM_024529656.2"/>
</dbReference>
<keyword evidence="10" id="KW-1185">Reference proteome</keyword>
<evidence type="ECO:0000313" key="9">
    <source>
        <dbReference type="EnsemblPlants" id="Pp3c9_8810V3.1"/>
    </source>
</evidence>
<dbReference type="InterPro" id="IPR006634">
    <property type="entry name" value="TLC-dom"/>
</dbReference>
<sequence>MSLFWGEGRLRTWVMDDRKVMENYQDSNVNGGSAPPGKKSSLLSTFGGILIVLVALMGAQLASQGWVPRPDWEKESYPEAKDLVLIPLFAVLFPTVRYLFDSFFLEKVGRKAILGAKTPAIVTLTEDVDEYQRKKFIKFKESAWKGLYYLTAEVFALAVTYNEPWFTESKQFWIGPGDQQWPNQMMRLKLKVLYGFAGGFYTYSIFALIFWETRRKDFGVSMTHHVAAVVLIIFSYLARFARVGSVVLAIHDASDVILESAKLSKYLGSEIFASIFFLVFALSWVILRLIYFPAFVIWSTSYEVLQLLDRETNPQGPVLYYIFNTLLISLFILHIYWWVLMWRMILKQIQDWGRISDDIRSDSEDEDDPNKED</sequence>
<dbReference type="Gramene" id="Pp3c9_8810V3.1">
    <property type="protein sequence ID" value="Pp3c9_8810V3.1"/>
    <property type="gene ID" value="Pp3c9_8810"/>
</dbReference>
<dbReference type="GO" id="GO:0046513">
    <property type="term" value="P:ceramide biosynthetic process"/>
    <property type="evidence" value="ECO:0000318"/>
    <property type="project" value="GO_Central"/>
</dbReference>
<feature type="transmembrane region" description="Helical" evidence="6">
    <location>
        <begin position="192"/>
        <end position="211"/>
    </location>
</feature>
<dbReference type="PROSITE" id="PS50922">
    <property type="entry name" value="TLC"/>
    <property type="match status" value="1"/>
</dbReference>
<dbReference type="PANTHER" id="PTHR12560:SF49">
    <property type="entry name" value="CERAMIDE SYNTHASE 1 LOH3"/>
    <property type="match status" value="1"/>
</dbReference>
<gene>
    <name evidence="9" type="primary">LOC112287046</name>
    <name evidence="8" type="ORF">PHYPA_012471</name>
</gene>
<dbReference type="Pfam" id="PF03798">
    <property type="entry name" value="TRAM_LAG1_CLN8"/>
    <property type="match status" value="1"/>
</dbReference>
<feature type="transmembrane region" description="Helical" evidence="6">
    <location>
        <begin position="271"/>
        <end position="298"/>
    </location>
</feature>